<dbReference type="EMBL" id="KB294700">
    <property type="protein sequence ID" value="ELU14183.1"/>
    <property type="molecule type" value="Genomic_DNA"/>
</dbReference>
<dbReference type="SUPFAM" id="SSF51395">
    <property type="entry name" value="FMN-linked oxidoreductases"/>
    <property type="match status" value="1"/>
</dbReference>
<dbReference type="OrthoDB" id="9977870at2759"/>
<dbReference type="HOGENOM" id="CLU_013299_9_1_1"/>
<dbReference type="Pfam" id="PF01207">
    <property type="entry name" value="Dus"/>
    <property type="match status" value="1"/>
</dbReference>
<sequence>MTTYKRPLELLEGDSLVKICAPMVRYSKLPFRTLVRKYDCDIAFTPMIVSESFNQSIKARHSDFTTNSGDRPLIVQFAASQAKDFADAAEIVVPYADGVDLNCGCPQKCVTIFN</sequence>
<reference evidence="3" key="3">
    <citation type="submission" date="2015-06" db="UniProtKB">
        <authorList>
            <consortium name="EnsemblMetazoa"/>
        </authorList>
    </citation>
    <scope>IDENTIFICATION</scope>
</reference>
<dbReference type="Gene3D" id="3.20.20.70">
    <property type="entry name" value="Aldolase class I"/>
    <property type="match status" value="1"/>
</dbReference>
<dbReference type="Proteomes" id="UP000014760">
    <property type="component" value="Unassembled WGS sequence"/>
</dbReference>
<dbReference type="AlphaFoldDB" id="R7V5R5"/>
<evidence type="ECO:0000313" key="2">
    <source>
        <dbReference type="EMBL" id="ELU14183.1"/>
    </source>
</evidence>
<dbReference type="PANTHER" id="PTHR11082">
    <property type="entry name" value="TRNA-DIHYDROURIDINE SYNTHASE"/>
    <property type="match status" value="1"/>
</dbReference>
<dbReference type="CDD" id="cd02801">
    <property type="entry name" value="DUS_like_FMN"/>
    <property type="match status" value="1"/>
</dbReference>
<dbReference type="PANTHER" id="PTHR11082:SF31">
    <property type="entry name" value="TRNA-DIHYDROURIDINE(20A_20B) SYNTHASE [NAD(P)+]-LIKE"/>
    <property type="match status" value="1"/>
</dbReference>
<dbReference type="OMA" id="CYTPMWH"/>
<dbReference type="EMBL" id="AMQN01038849">
    <property type="status" value="NOT_ANNOTATED_CDS"/>
    <property type="molecule type" value="Genomic_DNA"/>
</dbReference>
<dbReference type="GO" id="GO:0017150">
    <property type="term" value="F:tRNA dihydrouridine synthase activity"/>
    <property type="evidence" value="ECO:0007669"/>
    <property type="project" value="TreeGrafter"/>
</dbReference>
<evidence type="ECO:0000259" key="1">
    <source>
        <dbReference type="Pfam" id="PF01207"/>
    </source>
</evidence>
<accession>R7V5R5</accession>
<dbReference type="STRING" id="283909.R7V5R5"/>
<dbReference type="EnsemblMetazoa" id="CapteT90110">
    <property type="protein sequence ID" value="CapteP90110"/>
    <property type="gene ID" value="CapteG90110"/>
</dbReference>
<keyword evidence="4" id="KW-1185">Reference proteome</keyword>
<evidence type="ECO:0000313" key="4">
    <source>
        <dbReference type="Proteomes" id="UP000014760"/>
    </source>
</evidence>
<proteinExistence type="predicted"/>
<dbReference type="InterPro" id="IPR035587">
    <property type="entry name" value="DUS-like_FMN-bd"/>
</dbReference>
<name>R7V5R5_CAPTE</name>
<feature type="domain" description="DUS-like FMN-binding" evidence="1">
    <location>
        <begin position="20"/>
        <end position="111"/>
    </location>
</feature>
<evidence type="ECO:0000313" key="3">
    <source>
        <dbReference type="EnsemblMetazoa" id="CapteP90110"/>
    </source>
</evidence>
<organism evidence="2">
    <name type="scientific">Capitella teleta</name>
    <name type="common">Polychaete worm</name>
    <dbReference type="NCBI Taxonomy" id="283909"/>
    <lineage>
        <taxon>Eukaryota</taxon>
        <taxon>Metazoa</taxon>
        <taxon>Spiralia</taxon>
        <taxon>Lophotrochozoa</taxon>
        <taxon>Annelida</taxon>
        <taxon>Polychaeta</taxon>
        <taxon>Sedentaria</taxon>
        <taxon>Scolecida</taxon>
        <taxon>Capitellidae</taxon>
        <taxon>Capitella</taxon>
    </lineage>
</organism>
<protein>
    <recommendedName>
        <fullName evidence="1">DUS-like FMN-binding domain-containing protein</fullName>
    </recommendedName>
</protein>
<dbReference type="InterPro" id="IPR013785">
    <property type="entry name" value="Aldolase_TIM"/>
</dbReference>
<gene>
    <name evidence="2" type="ORF">CAPTEDRAFT_90110</name>
</gene>
<reference evidence="2 4" key="2">
    <citation type="journal article" date="2013" name="Nature">
        <title>Insights into bilaterian evolution from three spiralian genomes.</title>
        <authorList>
            <person name="Simakov O."/>
            <person name="Marletaz F."/>
            <person name="Cho S.J."/>
            <person name="Edsinger-Gonzales E."/>
            <person name="Havlak P."/>
            <person name="Hellsten U."/>
            <person name="Kuo D.H."/>
            <person name="Larsson T."/>
            <person name="Lv J."/>
            <person name="Arendt D."/>
            <person name="Savage R."/>
            <person name="Osoegawa K."/>
            <person name="de Jong P."/>
            <person name="Grimwood J."/>
            <person name="Chapman J.A."/>
            <person name="Shapiro H."/>
            <person name="Aerts A."/>
            <person name="Otillar R.P."/>
            <person name="Terry A.Y."/>
            <person name="Boore J.L."/>
            <person name="Grigoriev I.V."/>
            <person name="Lindberg D.R."/>
            <person name="Seaver E.C."/>
            <person name="Weisblat D.A."/>
            <person name="Putnam N.H."/>
            <person name="Rokhsar D.S."/>
        </authorList>
    </citation>
    <scope>NUCLEOTIDE SEQUENCE</scope>
    <source>
        <strain evidence="2 4">I ESC-2004</strain>
    </source>
</reference>
<reference evidence="4" key="1">
    <citation type="submission" date="2012-12" db="EMBL/GenBank/DDBJ databases">
        <authorList>
            <person name="Hellsten U."/>
            <person name="Grimwood J."/>
            <person name="Chapman J.A."/>
            <person name="Shapiro H."/>
            <person name="Aerts A."/>
            <person name="Otillar R.P."/>
            <person name="Terry A.Y."/>
            <person name="Boore J.L."/>
            <person name="Simakov O."/>
            <person name="Marletaz F."/>
            <person name="Cho S.-J."/>
            <person name="Edsinger-Gonzales E."/>
            <person name="Havlak P."/>
            <person name="Kuo D.-H."/>
            <person name="Larsson T."/>
            <person name="Lv J."/>
            <person name="Arendt D."/>
            <person name="Savage R."/>
            <person name="Osoegawa K."/>
            <person name="de Jong P."/>
            <person name="Lindberg D.R."/>
            <person name="Seaver E.C."/>
            <person name="Weisblat D.A."/>
            <person name="Putnam N.H."/>
            <person name="Grigoriev I.V."/>
            <person name="Rokhsar D.S."/>
        </authorList>
    </citation>
    <scope>NUCLEOTIDE SEQUENCE</scope>
    <source>
        <strain evidence="4">I ESC-2004</strain>
    </source>
</reference>